<dbReference type="GO" id="GO:0008233">
    <property type="term" value="F:peptidase activity"/>
    <property type="evidence" value="ECO:0007669"/>
    <property type="project" value="UniProtKB-KW"/>
</dbReference>
<comment type="similarity">
    <text evidence="1">Belongs to the peptidase C56 family.</text>
</comment>
<dbReference type="PANTHER" id="PTHR42733:SF12">
    <property type="entry name" value="PROTEINASE"/>
    <property type="match status" value="1"/>
</dbReference>
<dbReference type="PANTHER" id="PTHR42733">
    <property type="entry name" value="DJ-1 PROTEIN"/>
    <property type="match status" value="1"/>
</dbReference>
<dbReference type="NCBIfam" id="TIGR01382">
    <property type="entry name" value="PfpI"/>
    <property type="match status" value="1"/>
</dbReference>
<evidence type="ECO:0000259" key="2">
    <source>
        <dbReference type="Pfam" id="PF01965"/>
    </source>
</evidence>
<dbReference type="InterPro" id="IPR002818">
    <property type="entry name" value="DJ-1/PfpI"/>
</dbReference>
<dbReference type="Proteomes" id="UP000236737">
    <property type="component" value="Unassembled WGS sequence"/>
</dbReference>
<dbReference type="RefSeq" id="WP_103999167.1">
    <property type="nucleotide sequence ID" value="NZ_FNVP01000003.1"/>
</dbReference>
<dbReference type="OrthoDB" id="9792284at2"/>
<dbReference type="GO" id="GO:0006508">
    <property type="term" value="P:proteolysis"/>
    <property type="evidence" value="ECO:0007669"/>
    <property type="project" value="UniProtKB-KW"/>
</dbReference>
<dbReference type="InterPro" id="IPR029062">
    <property type="entry name" value="Class_I_gatase-like"/>
</dbReference>
<dbReference type="EMBL" id="FNVP01000003">
    <property type="protein sequence ID" value="SEF82450.1"/>
    <property type="molecule type" value="Genomic_DNA"/>
</dbReference>
<evidence type="ECO:0000313" key="4">
    <source>
        <dbReference type="Proteomes" id="UP000236737"/>
    </source>
</evidence>
<evidence type="ECO:0000256" key="1">
    <source>
        <dbReference type="ARBA" id="ARBA00008542"/>
    </source>
</evidence>
<dbReference type="CDD" id="cd03134">
    <property type="entry name" value="GATase1_PfpI_like"/>
    <property type="match status" value="1"/>
</dbReference>
<organism evidence="3 4">
    <name type="scientific">Flavobacterium urumqiense</name>
    <dbReference type="NCBI Taxonomy" id="935224"/>
    <lineage>
        <taxon>Bacteria</taxon>
        <taxon>Pseudomonadati</taxon>
        <taxon>Bacteroidota</taxon>
        <taxon>Flavobacteriia</taxon>
        <taxon>Flavobacteriales</taxon>
        <taxon>Flavobacteriaceae</taxon>
        <taxon>Flavobacterium</taxon>
    </lineage>
</organism>
<evidence type="ECO:0000313" key="3">
    <source>
        <dbReference type="EMBL" id="SEF82450.1"/>
    </source>
</evidence>
<dbReference type="SUPFAM" id="SSF52317">
    <property type="entry name" value="Class I glutamine amidotransferase-like"/>
    <property type="match status" value="1"/>
</dbReference>
<dbReference type="AlphaFoldDB" id="A0A1H5V5H1"/>
<dbReference type="InterPro" id="IPR006286">
    <property type="entry name" value="C56_PfpI-like"/>
</dbReference>
<dbReference type="Pfam" id="PF01965">
    <property type="entry name" value="DJ-1_PfpI"/>
    <property type="match status" value="1"/>
</dbReference>
<proteinExistence type="inferred from homology"/>
<protein>
    <submittedName>
        <fullName evidence="3">Protease I</fullName>
    </submittedName>
</protein>
<feature type="domain" description="DJ-1/PfpI" evidence="2">
    <location>
        <begin position="3"/>
        <end position="171"/>
    </location>
</feature>
<accession>A0A1H5V5H1</accession>
<keyword evidence="4" id="KW-1185">Reference proteome</keyword>
<keyword evidence="3" id="KW-0378">Hydrolase</keyword>
<sequence>MEKRIAILATNGFEEVELRSPKEYLEKQGWKAEIVSPESGSIRSWASTEWGKDYKVDQELKNVKATDYDALVLPGGVINPDKLRTDENALAFIKDFFKAGKPVAAICHGPQILISADLVKGRKMTSYPSIKIDLMNAGAEWHDQEVVVDKGLVTSRNPDDLPAFNKKLVEEIKEGKYQQIV</sequence>
<reference evidence="4" key="1">
    <citation type="submission" date="2016-10" db="EMBL/GenBank/DDBJ databases">
        <authorList>
            <person name="Varghese N."/>
            <person name="Submissions S."/>
        </authorList>
    </citation>
    <scope>NUCLEOTIDE SEQUENCE [LARGE SCALE GENOMIC DNA]</scope>
    <source>
        <strain evidence="4">CGMCC 1.9230</strain>
    </source>
</reference>
<keyword evidence="3" id="KW-0645">Protease</keyword>
<dbReference type="PROSITE" id="PS51276">
    <property type="entry name" value="PEPTIDASE_C56_PFPI"/>
    <property type="match status" value="1"/>
</dbReference>
<dbReference type="Gene3D" id="3.40.50.880">
    <property type="match status" value="1"/>
</dbReference>
<gene>
    <name evidence="3" type="ORF">SAMN04488130_10367</name>
</gene>
<name>A0A1H5V5H1_9FLAO</name>